<protein>
    <submittedName>
        <fullName evidence="1">Uncharacterized protein</fullName>
    </submittedName>
</protein>
<sequence length="42" mass="4373">MKALSQVTLVGLARAGAVLGYTLHGRADGYACRCSTACMRPC</sequence>
<name>A0AAU8MSV4_9GAMM</name>
<reference evidence="1" key="1">
    <citation type="submission" date="2024-06" db="EMBL/GenBank/DDBJ databases">
        <authorList>
            <person name="Li S."/>
        </authorList>
    </citation>
    <scope>NUCLEOTIDE SEQUENCE</scope>
    <source>
        <strain evidence="1">SR10</strain>
    </source>
</reference>
<accession>A0AAU8MSV4</accession>
<dbReference type="AlphaFoldDB" id="A0AAU8MSV4"/>
<organism evidence="1">
    <name type="scientific">Lysobacter firmicutimachus</name>
    <dbReference type="NCBI Taxonomy" id="1792846"/>
    <lineage>
        <taxon>Bacteria</taxon>
        <taxon>Pseudomonadati</taxon>
        <taxon>Pseudomonadota</taxon>
        <taxon>Gammaproteobacteria</taxon>
        <taxon>Lysobacterales</taxon>
        <taxon>Lysobacteraceae</taxon>
        <taxon>Lysobacter</taxon>
    </lineage>
</organism>
<dbReference type="RefSeq" id="WP_363798353.1">
    <property type="nucleotide sequence ID" value="NZ_CP159925.1"/>
</dbReference>
<evidence type="ECO:0000313" key="1">
    <source>
        <dbReference type="EMBL" id="XCO75384.1"/>
    </source>
</evidence>
<gene>
    <name evidence="1" type="ORF">ABU614_00880</name>
</gene>
<dbReference type="EMBL" id="CP159925">
    <property type="protein sequence ID" value="XCO75384.1"/>
    <property type="molecule type" value="Genomic_DNA"/>
</dbReference>
<proteinExistence type="predicted"/>